<dbReference type="Pfam" id="PF05930">
    <property type="entry name" value="Phage_AlpA"/>
    <property type="match status" value="1"/>
</dbReference>
<protein>
    <recommendedName>
        <fullName evidence="4">AlpA family phage regulatory protein</fullName>
    </recommendedName>
</protein>
<dbReference type="Proteomes" id="UP000242351">
    <property type="component" value="Unassembled WGS sequence"/>
</dbReference>
<evidence type="ECO:0000313" key="3">
    <source>
        <dbReference type="Proteomes" id="UP000242351"/>
    </source>
</evidence>
<feature type="transmembrane region" description="Helical" evidence="1">
    <location>
        <begin position="20"/>
        <end position="38"/>
    </location>
</feature>
<dbReference type="InterPro" id="IPR010260">
    <property type="entry name" value="AlpA"/>
</dbReference>
<sequence length="103" mass="12089">MCISIPRAELRYAYSWKSQFLASLIMFITIVSIDKMFIKLKDVCCLVNASRNTIYAIQQRDPSFPKPVKFGDKKQSRVFYRESEIKDWILKVSSSNFHVESEK</sequence>
<name>A0A2H9ULA8_9GAMM</name>
<evidence type="ECO:0008006" key="4">
    <source>
        <dbReference type="Google" id="ProtNLM"/>
    </source>
</evidence>
<organism evidence="2 3">
    <name type="scientific">Acinetobacter pseudolwoffii</name>
    <dbReference type="NCBI Taxonomy" id="2053287"/>
    <lineage>
        <taxon>Bacteria</taxon>
        <taxon>Pseudomonadati</taxon>
        <taxon>Pseudomonadota</taxon>
        <taxon>Gammaproteobacteria</taxon>
        <taxon>Moraxellales</taxon>
        <taxon>Moraxellaceae</taxon>
        <taxon>Acinetobacter</taxon>
    </lineage>
</organism>
<comment type="caution">
    <text evidence="2">The sequence shown here is derived from an EMBL/GenBank/DDBJ whole genome shotgun (WGS) entry which is preliminary data.</text>
</comment>
<evidence type="ECO:0000256" key="1">
    <source>
        <dbReference type="SAM" id="Phobius"/>
    </source>
</evidence>
<evidence type="ECO:0000313" key="2">
    <source>
        <dbReference type="EMBL" id="PJI32489.1"/>
    </source>
</evidence>
<proteinExistence type="predicted"/>
<gene>
    <name evidence="2" type="ORF">CU320_08635</name>
</gene>
<keyword evidence="1" id="KW-0812">Transmembrane</keyword>
<dbReference type="EMBL" id="PGOZ01000009">
    <property type="protein sequence ID" value="PJI32489.1"/>
    <property type="molecule type" value="Genomic_DNA"/>
</dbReference>
<keyword evidence="1" id="KW-0472">Membrane</keyword>
<dbReference type="AlphaFoldDB" id="A0A2H9ULA8"/>
<accession>A0A2H9ULA8</accession>
<keyword evidence="1" id="KW-1133">Transmembrane helix</keyword>
<reference evidence="2 3" key="2">
    <citation type="submission" date="2017-12" db="EMBL/GenBank/DDBJ databases">
        <title>Revising the taxonomy of the Acinetobacter lwoffii group: the description of Acinetobacter pseudolwoffii sp. nov. and emended description of Acinetobacter lwoffii.</title>
        <authorList>
            <person name="Nemec A."/>
        </authorList>
    </citation>
    <scope>NUCLEOTIDE SEQUENCE [LARGE SCALE GENOMIC DNA]</scope>
    <source>
        <strain evidence="2 3">ANC 5347</strain>
    </source>
</reference>
<reference evidence="2 3" key="1">
    <citation type="submission" date="2017-11" db="EMBL/GenBank/DDBJ databases">
        <authorList>
            <person name="Han C.G."/>
        </authorList>
    </citation>
    <scope>NUCLEOTIDE SEQUENCE [LARGE SCALE GENOMIC DNA]</scope>
    <source>
        <strain evidence="2 3">ANC 5347</strain>
    </source>
</reference>